<evidence type="ECO:0000256" key="5">
    <source>
        <dbReference type="ARBA" id="ARBA00022499"/>
    </source>
</evidence>
<organism evidence="15 16">
    <name type="scientific">Tothia fuscella</name>
    <dbReference type="NCBI Taxonomy" id="1048955"/>
    <lineage>
        <taxon>Eukaryota</taxon>
        <taxon>Fungi</taxon>
        <taxon>Dikarya</taxon>
        <taxon>Ascomycota</taxon>
        <taxon>Pezizomycotina</taxon>
        <taxon>Dothideomycetes</taxon>
        <taxon>Pleosporomycetidae</taxon>
        <taxon>Venturiales</taxon>
        <taxon>Cylindrosympodiaceae</taxon>
        <taxon>Tothia</taxon>
    </lineage>
</organism>
<dbReference type="InterPro" id="IPR008603">
    <property type="entry name" value="DCTN4"/>
</dbReference>
<feature type="compositionally biased region" description="Low complexity" evidence="14">
    <location>
        <begin position="207"/>
        <end position="216"/>
    </location>
</feature>
<dbReference type="Proteomes" id="UP000800235">
    <property type="component" value="Unassembled WGS sequence"/>
</dbReference>
<accession>A0A9P4NWP6</accession>
<feature type="region of interest" description="Disordered" evidence="14">
    <location>
        <begin position="264"/>
        <end position="290"/>
    </location>
</feature>
<reference evidence="15" key="1">
    <citation type="journal article" date="2020" name="Stud. Mycol.">
        <title>101 Dothideomycetes genomes: a test case for predicting lifestyles and emergence of pathogens.</title>
        <authorList>
            <person name="Haridas S."/>
            <person name="Albert R."/>
            <person name="Binder M."/>
            <person name="Bloem J."/>
            <person name="Labutti K."/>
            <person name="Salamov A."/>
            <person name="Andreopoulos B."/>
            <person name="Baker S."/>
            <person name="Barry K."/>
            <person name="Bills G."/>
            <person name="Bluhm B."/>
            <person name="Cannon C."/>
            <person name="Castanera R."/>
            <person name="Culley D."/>
            <person name="Daum C."/>
            <person name="Ezra D."/>
            <person name="Gonzalez J."/>
            <person name="Henrissat B."/>
            <person name="Kuo A."/>
            <person name="Liang C."/>
            <person name="Lipzen A."/>
            <person name="Lutzoni F."/>
            <person name="Magnuson J."/>
            <person name="Mondo S."/>
            <person name="Nolan M."/>
            <person name="Ohm R."/>
            <person name="Pangilinan J."/>
            <person name="Park H.-J."/>
            <person name="Ramirez L."/>
            <person name="Alfaro M."/>
            <person name="Sun H."/>
            <person name="Tritt A."/>
            <person name="Yoshinaga Y."/>
            <person name="Zwiers L.-H."/>
            <person name="Turgeon B."/>
            <person name="Goodwin S."/>
            <person name="Spatafora J."/>
            <person name="Crous P."/>
            <person name="Grigoriev I."/>
        </authorList>
    </citation>
    <scope>NUCLEOTIDE SEQUENCE</scope>
    <source>
        <strain evidence="15">CBS 130266</strain>
    </source>
</reference>
<evidence type="ECO:0000256" key="10">
    <source>
        <dbReference type="ARBA" id="ARBA00023212"/>
    </source>
</evidence>
<comment type="caution">
    <text evidence="15">The sequence shown here is derived from an EMBL/GenBank/DDBJ whole genome shotgun (WGS) entry which is preliminary data.</text>
</comment>
<feature type="region of interest" description="Disordered" evidence="14">
    <location>
        <begin position="306"/>
        <end position="326"/>
    </location>
</feature>
<evidence type="ECO:0000256" key="9">
    <source>
        <dbReference type="ARBA" id="ARBA00023054"/>
    </source>
</evidence>
<evidence type="ECO:0000313" key="16">
    <source>
        <dbReference type="Proteomes" id="UP000800235"/>
    </source>
</evidence>
<evidence type="ECO:0000256" key="3">
    <source>
        <dbReference type="ARBA" id="ARBA00004657"/>
    </source>
</evidence>
<keyword evidence="16" id="KW-1185">Reference proteome</keyword>
<evidence type="ECO:0000256" key="4">
    <source>
        <dbReference type="ARBA" id="ARBA00022490"/>
    </source>
</evidence>
<dbReference type="GO" id="GO:0001725">
    <property type="term" value="C:stress fiber"/>
    <property type="evidence" value="ECO:0007669"/>
    <property type="project" value="UniProtKB-SubCell"/>
</dbReference>
<dbReference type="EMBL" id="MU007022">
    <property type="protein sequence ID" value="KAF2433111.1"/>
    <property type="molecule type" value="Genomic_DNA"/>
</dbReference>
<keyword evidence="6" id="KW-0597">Phosphoprotein</keyword>
<keyword evidence="7" id="KW-0832">Ubl conjugation</keyword>
<proteinExistence type="inferred from homology"/>
<feature type="region of interest" description="Disordered" evidence="14">
    <location>
        <begin position="461"/>
        <end position="496"/>
    </location>
</feature>
<keyword evidence="5" id="KW-1017">Isopeptide bond</keyword>
<evidence type="ECO:0000256" key="6">
    <source>
        <dbReference type="ARBA" id="ARBA00022553"/>
    </source>
</evidence>
<evidence type="ECO:0000256" key="13">
    <source>
        <dbReference type="ARBA" id="ARBA00093507"/>
    </source>
</evidence>
<dbReference type="OrthoDB" id="283815at2759"/>
<gene>
    <name evidence="15" type="ORF">EJ08DRAFT_686476</name>
</gene>
<evidence type="ECO:0000313" key="15">
    <source>
        <dbReference type="EMBL" id="KAF2433111.1"/>
    </source>
</evidence>
<keyword evidence="4" id="KW-0963">Cytoplasm</keyword>
<sequence length="588" mass="65365">MSQQFPYTYYSCSCVDTPTSLLPLSRKSVEARSSSDEEETTFDPRSSRANFSLYPLEHLLYCTECHQMRCSRCTTEEVLCWYCPSCLFEVPSSTVRSEGNRCTRSCYNCPICTSFLTVNLLDAPTEAQRDAEQPPGPFILSCSYCNWTSLDIGIKFDKANNITGQLQRVRNGGIIVPTPKERENQAERLLRKQPNHEEEEEVKSPLEETPAAQAPPDADDFFSNLNSFYKSQLADTETSAGPAEFNVHSPSSIQRLLNLYSTGKKTKRGKPKPMRESLTTAEGLQEYSSSSEEELIHRLATSGWEATTSPSQRSFQERHPPRFTSDLRPTATLLRTKRSKRCKTCRTLLSRPEPKVNTTRYKIKVLALNNIPKVSIRSLNTTPQSLLTDLVTISSSMQQKEYTTLHPLMPYQFLLTLTNPLFDPIKVTLATPTTTPGRVQTRVTILCPQFDVGANTDVWDDALNSTSSQNNPKRKSAAPGLSVASPPDNSDGKQAEAGKIWDKGRNWTSVIVEVVPGVLPGTPAFVGEGGEVREDEGVVECPVFVKVEYESEGLGAGETPERVRMVGEGKEKREVAFWCVLGVGKIVG</sequence>
<evidence type="ECO:0000256" key="14">
    <source>
        <dbReference type="SAM" id="MobiDB-lite"/>
    </source>
</evidence>
<keyword evidence="8" id="KW-0007">Acetylation</keyword>
<keyword evidence="10" id="KW-0206">Cytoskeleton</keyword>
<dbReference type="PANTHER" id="PTHR13034">
    <property type="entry name" value="DYNACTIN P62 SUBUNIT"/>
    <property type="match status" value="1"/>
</dbReference>
<feature type="region of interest" description="Disordered" evidence="14">
    <location>
        <begin position="179"/>
        <end position="220"/>
    </location>
</feature>
<name>A0A9P4NWP6_9PEZI</name>
<evidence type="ECO:0000256" key="11">
    <source>
        <dbReference type="ARBA" id="ARBA00034776"/>
    </source>
</evidence>
<dbReference type="PANTHER" id="PTHR13034:SF2">
    <property type="entry name" value="DYNACTIN SUBUNIT 4"/>
    <property type="match status" value="1"/>
</dbReference>
<comment type="similarity">
    <text evidence="11">Belongs to the dynactin subunit 4 family.</text>
</comment>
<evidence type="ECO:0000256" key="12">
    <source>
        <dbReference type="ARBA" id="ARBA00034864"/>
    </source>
</evidence>
<dbReference type="Pfam" id="PF05502">
    <property type="entry name" value="Dynactin_p62"/>
    <property type="match status" value="1"/>
</dbReference>
<dbReference type="GO" id="GO:0005869">
    <property type="term" value="C:dynactin complex"/>
    <property type="evidence" value="ECO:0007669"/>
    <property type="project" value="InterPro"/>
</dbReference>
<comment type="subunit">
    <text evidence="13">Subunit of dynactin, a multiprotein complex part of a tripartite complex with dynein and a adapter, such as BICDL1, BICD2 or HOOK3. The dynactin complex is built around ACTR1A/ACTB filament and consists of an actin-related filament composed of a shoulder domain, a pointed end and a barbed end. Its length is defined by its flexible shoulder domain. The soulder is composed of 2 DCTN1 subunits, 4 DCTN2 and 2 DCTN3. The 4 DCNT2 (via N-terminus) bind the ACTR1A filament and act as molecular rulers to determine the length. The pointed end is important for binding dynein-dynactin cargo adapters. Consists of 4 subunits: ACTR10, DCNT4, DCTN5 and DCTN6. The barbed end is composed of a CAPZA1:CAPZB heterodimers, which binds ACTR1A/ACTB filament and dynactin and stabilizes dynactin. Interacts with ATP7B, but not ATP7A, in a copper-dependent manner. Interacts with ANK2; this interaction is required for localization at costameres. Interacts with N4BP2L1.</text>
</comment>
<dbReference type="AlphaFoldDB" id="A0A9P4NWP6"/>
<protein>
    <recommendedName>
        <fullName evidence="12">Dynactin subunit 4</fullName>
    </recommendedName>
</protein>
<comment type="subcellular location">
    <subcellularLocation>
        <location evidence="1">Cytoplasm</location>
        <location evidence="1">Cytoskeleton</location>
        <location evidence="1">Microtubule organizing center</location>
        <location evidence="1">Centrosome</location>
    </subcellularLocation>
    <subcellularLocation>
        <location evidence="2">Cytoplasm</location>
        <location evidence="2">Cytoskeleton</location>
        <location evidence="2">Stress fiber</location>
    </subcellularLocation>
    <subcellularLocation>
        <location evidence="3">Cytoplasm</location>
        <location evidence="3">Myofibril</location>
    </subcellularLocation>
</comment>
<evidence type="ECO:0000256" key="1">
    <source>
        <dbReference type="ARBA" id="ARBA00004300"/>
    </source>
</evidence>
<evidence type="ECO:0000256" key="2">
    <source>
        <dbReference type="ARBA" id="ARBA00004529"/>
    </source>
</evidence>
<feature type="compositionally biased region" description="Basic and acidic residues" evidence="14">
    <location>
        <begin position="179"/>
        <end position="206"/>
    </location>
</feature>
<evidence type="ECO:0000256" key="8">
    <source>
        <dbReference type="ARBA" id="ARBA00022990"/>
    </source>
</evidence>
<keyword evidence="9" id="KW-0175">Coiled coil</keyword>
<evidence type="ECO:0000256" key="7">
    <source>
        <dbReference type="ARBA" id="ARBA00022843"/>
    </source>
</evidence>